<dbReference type="PANTHER" id="PTHR36435">
    <property type="entry name" value="SLR1288 PROTEIN"/>
    <property type="match status" value="1"/>
</dbReference>
<dbReference type="Pfam" id="PF02517">
    <property type="entry name" value="Rce1-like"/>
    <property type="match status" value="1"/>
</dbReference>
<evidence type="ECO:0000259" key="3">
    <source>
        <dbReference type="Pfam" id="PF02517"/>
    </source>
</evidence>
<dbReference type="InterPro" id="IPR003675">
    <property type="entry name" value="Rce1/LyrA-like_dom"/>
</dbReference>
<comment type="similarity">
    <text evidence="1">Belongs to the UPF0177 family.</text>
</comment>
<dbReference type="GO" id="GO:0008237">
    <property type="term" value="F:metallopeptidase activity"/>
    <property type="evidence" value="ECO:0007669"/>
    <property type="project" value="UniProtKB-KW"/>
</dbReference>
<feature type="transmembrane region" description="Helical" evidence="2">
    <location>
        <begin position="171"/>
        <end position="187"/>
    </location>
</feature>
<reference evidence="4 5" key="1">
    <citation type="submission" date="2018-11" db="EMBL/GenBank/DDBJ databases">
        <authorList>
            <person name="Wuyts S."/>
        </authorList>
    </citation>
    <scope>NUCLEOTIDE SEQUENCE [LARGE SCALE GENOMIC DNA]</scope>
    <source>
        <strain evidence="4">Lactobacillus mudanjiangensis AMBF249</strain>
    </source>
</reference>
<keyword evidence="5" id="KW-1185">Reference proteome</keyword>
<gene>
    <name evidence="4" type="ORF">MUDAN_MDHGFNIF_01866</name>
</gene>
<dbReference type="GO" id="GO:0080120">
    <property type="term" value="P:CAAX-box protein maturation"/>
    <property type="evidence" value="ECO:0007669"/>
    <property type="project" value="UniProtKB-ARBA"/>
</dbReference>
<feature type="transmembrane region" description="Helical" evidence="2">
    <location>
        <begin position="146"/>
        <end position="165"/>
    </location>
</feature>
<dbReference type="EMBL" id="UYIG01000185">
    <property type="protein sequence ID" value="VDG30315.1"/>
    <property type="molecule type" value="Genomic_DNA"/>
</dbReference>
<evidence type="ECO:0000313" key="5">
    <source>
        <dbReference type="Proteomes" id="UP000289996"/>
    </source>
</evidence>
<feature type="transmembrane region" description="Helical" evidence="2">
    <location>
        <begin position="73"/>
        <end position="94"/>
    </location>
</feature>
<dbReference type="AlphaFoldDB" id="A0A660EBF4"/>
<dbReference type="Proteomes" id="UP000289996">
    <property type="component" value="Unassembled WGS sequence"/>
</dbReference>
<organism evidence="4 5">
    <name type="scientific">Lactiplantibacillus mudanjiangensis</name>
    <dbReference type="NCBI Taxonomy" id="1296538"/>
    <lineage>
        <taxon>Bacteria</taxon>
        <taxon>Bacillati</taxon>
        <taxon>Bacillota</taxon>
        <taxon>Bacilli</taxon>
        <taxon>Lactobacillales</taxon>
        <taxon>Lactobacillaceae</taxon>
        <taxon>Lactiplantibacillus</taxon>
    </lineage>
</organism>
<keyword evidence="2" id="KW-1133">Transmembrane helix</keyword>
<keyword evidence="4" id="KW-0645">Protease</keyword>
<evidence type="ECO:0000256" key="2">
    <source>
        <dbReference type="SAM" id="Phobius"/>
    </source>
</evidence>
<evidence type="ECO:0000256" key="1">
    <source>
        <dbReference type="ARBA" id="ARBA00009067"/>
    </source>
</evidence>
<feature type="transmembrane region" description="Helical" evidence="2">
    <location>
        <begin position="35"/>
        <end position="53"/>
    </location>
</feature>
<dbReference type="GO" id="GO:0004175">
    <property type="term" value="F:endopeptidase activity"/>
    <property type="evidence" value="ECO:0007669"/>
    <property type="project" value="UniProtKB-ARBA"/>
</dbReference>
<dbReference type="GO" id="GO:0006508">
    <property type="term" value="P:proteolysis"/>
    <property type="evidence" value="ECO:0007669"/>
    <property type="project" value="UniProtKB-KW"/>
</dbReference>
<keyword evidence="2" id="KW-0472">Membrane</keyword>
<dbReference type="PANTHER" id="PTHR36435:SF1">
    <property type="entry name" value="CAAX AMINO TERMINAL PROTEASE FAMILY PROTEIN"/>
    <property type="match status" value="1"/>
</dbReference>
<keyword evidence="2" id="KW-0812">Transmembrane</keyword>
<sequence>MHLFIGFLLLFLMQLPVLGDIYWSDSENSHNVNIWGHWLALIGLTMLTFWALWSIYRKHHPADLHIITWRQLALALGTAVLSVLAQMLISTIFAGGASTEDQNYEIINLIHSRLGLITLISANIISPVLEELFFRGIVQGFFNRYVNIWIAVIITNICFAFAHGYSGVNTVGIFITGCLFSAIYLKTKNLGTSMFAHSATNWLVTLINLLLLK</sequence>
<evidence type="ECO:0000313" key="4">
    <source>
        <dbReference type="EMBL" id="VDG30315.1"/>
    </source>
</evidence>
<protein>
    <submittedName>
        <fullName evidence="4">CPBP family intramembrane metalloprotease [Lactobacillus pentosus]</fullName>
    </submittedName>
</protein>
<keyword evidence="4" id="KW-0482">Metalloprotease</keyword>
<dbReference type="InterPro" id="IPR052710">
    <property type="entry name" value="CAAX_protease"/>
</dbReference>
<feature type="transmembrane region" description="Helical" evidence="2">
    <location>
        <begin position="114"/>
        <end position="134"/>
    </location>
</feature>
<keyword evidence="4" id="KW-0378">Hydrolase</keyword>
<proteinExistence type="inferred from homology"/>
<name>A0A660EBF4_9LACO</name>
<accession>A0A660EBF4</accession>
<feature type="domain" description="CAAX prenyl protease 2/Lysostaphin resistance protein A-like" evidence="3">
    <location>
        <begin position="116"/>
        <end position="203"/>
    </location>
</feature>